<protein>
    <recommendedName>
        <fullName evidence="3">Protein kinase domain-containing protein</fullName>
    </recommendedName>
</protein>
<reference evidence="1" key="1">
    <citation type="submission" date="2019-10" db="EMBL/GenBank/DDBJ databases">
        <title>Conservation and host-specific expression of non-tandemly repeated heterogenous ribosome RNA gene in arbuscular mycorrhizal fungi.</title>
        <authorList>
            <person name="Maeda T."/>
            <person name="Kobayashi Y."/>
            <person name="Nakagawa T."/>
            <person name="Ezawa T."/>
            <person name="Yamaguchi K."/>
            <person name="Bino T."/>
            <person name="Nishimoto Y."/>
            <person name="Shigenobu S."/>
            <person name="Kawaguchi M."/>
        </authorList>
    </citation>
    <scope>NUCLEOTIDE SEQUENCE</scope>
    <source>
        <strain evidence="1">HR1</strain>
    </source>
</reference>
<dbReference type="AlphaFoldDB" id="A0A8H3QD27"/>
<evidence type="ECO:0000313" key="2">
    <source>
        <dbReference type="Proteomes" id="UP000615446"/>
    </source>
</evidence>
<dbReference type="Proteomes" id="UP000615446">
    <property type="component" value="Unassembled WGS sequence"/>
</dbReference>
<proteinExistence type="predicted"/>
<organism evidence="1 2">
    <name type="scientific">Rhizophagus clarus</name>
    <dbReference type="NCBI Taxonomy" id="94130"/>
    <lineage>
        <taxon>Eukaryota</taxon>
        <taxon>Fungi</taxon>
        <taxon>Fungi incertae sedis</taxon>
        <taxon>Mucoromycota</taxon>
        <taxon>Glomeromycotina</taxon>
        <taxon>Glomeromycetes</taxon>
        <taxon>Glomerales</taxon>
        <taxon>Glomeraceae</taxon>
        <taxon>Rhizophagus</taxon>
    </lineage>
</organism>
<sequence>MSMSTKSAMYLSLLHWDTFLNEALTASPSIDNMQKLEDSNDTEVVAVVEVKPEQFMINIIVGTEITDHGQVKLTSEQDDLVELYTAAEADTNQENHSTWFLKRDDPQNTNFYVSPMIPINQQHQASFLELLIQKIWTSGNSDHSSDDDDDYRSSKRQITIEQRSIRKRFETRFFKESGALKMAFVFMITSFSGESFASKRKEITGTEKRSAVDGLLAIHALGVKHGDIRLENIITHQRDILVSGGSISRGVKLKIMQ</sequence>
<dbReference type="OrthoDB" id="10020333at2759"/>
<evidence type="ECO:0008006" key="3">
    <source>
        <dbReference type="Google" id="ProtNLM"/>
    </source>
</evidence>
<name>A0A8H3QD27_9GLOM</name>
<comment type="caution">
    <text evidence="1">The sequence shown here is derived from an EMBL/GenBank/DDBJ whole genome shotgun (WGS) entry which is preliminary data.</text>
</comment>
<gene>
    <name evidence="1" type="ORF">RCL2_000362600</name>
</gene>
<dbReference type="EMBL" id="BLAL01000019">
    <property type="protein sequence ID" value="GES76220.1"/>
    <property type="molecule type" value="Genomic_DNA"/>
</dbReference>
<accession>A0A8H3QD27</accession>
<evidence type="ECO:0000313" key="1">
    <source>
        <dbReference type="EMBL" id="GES76220.1"/>
    </source>
</evidence>